<evidence type="ECO:0000313" key="2">
    <source>
        <dbReference type="EMBL" id="CUA92163.1"/>
    </source>
</evidence>
<dbReference type="AlphaFoldDB" id="A0A0K6HN06"/>
<gene>
    <name evidence="2" type="ORF">Ga0061067_101318</name>
</gene>
<sequence>MFCKGRFREMRAFLKSGFIVLAAAGFVAVLGAARPAAASPAQDRLPACESPAVLHAAMAHIAAADADYRGGITIQSISRIEQTGYGEPLGSLLAQRYCSGQATLSDGRSHNVYFRIAEGRGLLGLTWGVQACLPGLDKWYVYDGRCEAIRP</sequence>
<dbReference type="EMBL" id="CYHE01000001">
    <property type="protein sequence ID" value="CUA92163.1"/>
    <property type="molecule type" value="Genomic_DNA"/>
</dbReference>
<dbReference type="Proteomes" id="UP000183900">
    <property type="component" value="Unassembled WGS sequence"/>
</dbReference>
<feature type="chain" id="PRO_5005504131" description="Cytoplasmic protein" evidence="1">
    <location>
        <begin position="39"/>
        <end position="151"/>
    </location>
</feature>
<protein>
    <recommendedName>
        <fullName evidence="4">Cytoplasmic protein</fullName>
    </recommendedName>
</protein>
<evidence type="ECO:0000313" key="3">
    <source>
        <dbReference type="Proteomes" id="UP000183900"/>
    </source>
</evidence>
<evidence type="ECO:0008006" key="4">
    <source>
        <dbReference type="Google" id="ProtNLM"/>
    </source>
</evidence>
<reference evidence="3" key="1">
    <citation type="submission" date="2015-08" db="EMBL/GenBank/DDBJ databases">
        <authorList>
            <person name="Varghese N."/>
        </authorList>
    </citation>
    <scope>NUCLEOTIDE SEQUENCE [LARGE SCALE GENOMIC DNA]</scope>
    <source>
        <strain evidence="3">DSM 23407</strain>
    </source>
</reference>
<accession>A0A0K6HN06</accession>
<organism evidence="2 3">
    <name type="scientific">Pannonibacter indicus</name>
    <dbReference type="NCBI Taxonomy" id="466044"/>
    <lineage>
        <taxon>Bacteria</taxon>
        <taxon>Pseudomonadati</taxon>
        <taxon>Pseudomonadota</taxon>
        <taxon>Alphaproteobacteria</taxon>
        <taxon>Hyphomicrobiales</taxon>
        <taxon>Stappiaceae</taxon>
        <taxon>Pannonibacter</taxon>
    </lineage>
</organism>
<feature type="signal peptide" evidence="1">
    <location>
        <begin position="1"/>
        <end position="38"/>
    </location>
</feature>
<proteinExistence type="predicted"/>
<evidence type="ECO:0000256" key="1">
    <source>
        <dbReference type="SAM" id="SignalP"/>
    </source>
</evidence>
<keyword evidence="1" id="KW-0732">Signal</keyword>
<keyword evidence="3" id="KW-1185">Reference proteome</keyword>
<name>A0A0K6HN06_9HYPH</name>